<dbReference type="GO" id="GO:0009678">
    <property type="term" value="F:diphosphate hydrolysis-driven proton transmembrane transporter activity"/>
    <property type="evidence" value="ECO:0007669"/>
    <property type="project" value="UniProtKB-EC"/>
</dbReference>
<feature type="transmembrane region" description="Helical" evidence="10">
    <location>
        <begin position="408"/>
        <end position="428"/>
    </location>
</feature>
<evidence type="ECO:0000256" key="7">
    <source>
        <dbReference type="ARBA" id="ARBA00022989"/>
    </source>
</evidence>
<keyword evidence="5" id="KW-0460">Magnesium</keyword>
<feature type="transmembrane region" description="Helical" evidence="10">
    <location>
        <begin position="362"/>
        <end position="381"/>
    </location>
</feature>
<evidence type="ECO:0000256" key="10">
    <source>
        <dbReference type="SAM" id="Phobius"/>
    </source>
</evidence>
<name>X6MBL1_RETFI</name>
<dbReference type="GO" id="GO:0012505">
    <property type="term" value="C:endomembrane system"/>
    <property type="evidence" value="ECO:0007669"/>
    <property type="project" value="UniProtKB-SubCell"/>
</dbReference>
<dbReference type="NCBIfam" id="TIGR01104">
    <property type="entry name" value="V_PPase"/>
    <property type="match status" value="1"/>
</dbReference>
<dbReference type="GO" id="GO:0004427">
    <property type="term" value="F:inorganic diphosphate phosphatase activity"/>
    <property type="evidence" value="ECO:0007669"/>
    <property type="project" value="InterPro"/>
</dbReference>
<keyword evidence="12" id="KW-1185">Reference proteome</keyword>
<keyword evidence="6" id="KW-1278">Translocase</keyword>
<evidence type="ECO:0000256" key="6">
    <source>
        <dbReference type="ARBA" id="ARBA00022967"/>
    </source>
</evidence>
<dbReference type="OrthoDB" id="5210at2759"/>
<gene>
    <name evidence="11" type="ORF">RFI_26964</name>
</gene>
<keyword evidence="9 10" id="KW-0472">Membrane</keyword>
<organism evidence="11 12">
    <name type="scientific">Reticulomyxa filosa</name>
    <dbReference type="NCBI Taxonomy" id="46433"/>
    <lineage>
        <taxon>Eukaryota</taxon>
        <taxon>Sar</taxon>
        <taxon>Rhizaria</taxon>
        <taxon>Retaria</taxon>
        <taxon>Foraminifera</taxon>
        <taxon>Monothalamids</taxon>
        <taxon>Reticulomyxidae</taxon>
        <taxon>Reticulomyxa</taxon>
    </lineage>
</organism>
<dbReference type="GO" id="GO:0016020">
    <property type="term" value="C:membrane"/>
    <property type="evidence" value="ECO:0007669"/>
    <property type="project" value="InterPro"/>
</dbReference>
<dbReference type="PANTHER" id="PTHR31998">
    <property type="entry name" value="K(+)-INSENSITIVE PYROPHOSPHATE-ENERGIZED PROTON PUMP"/>
    <property type="match status" value="1"/>
</dbReference>
<dbReference type="HAMAP" id="MF_01129">
    <property type="entry name" value="PPase_energized_pump"/>
    <property type="match status" value="1"/>
</dbReference>
<feature type="transmembrane region" description="Helical" evidence="10">
    <location>
        <begin position="454"/>
        <end position="478"/>
    </location>
</feature>
<feature type="transmembrane region" description="Helical" evidence="10">
    <location>
        <begin position="582"/>
        <end position="601"/>
    </location>
</feature>
<feature type="transmembrane region" description="Helical" evidence="10">
    <location>
        <begin position="127"/>
        <end position="148"/>
    </location>
</feature>
<evidence type="ECO:0000256" key="4">
    <source>
        <dbReference type="ARBA" id="ARBA00022692"/>
    </source>
</evidence>
<feature type="transmembrane region" description="Helical" evidence="10">
    <location>
        <begin position="485"/>
        <end position="505"/>
    </location>
</feature>
<evidence type="ECO:0000256" key="9">
    <source>
        <dbReference type="ARBA" id="ARBA00023136"/>
    </source>
</evidence>
<dbReference type="Proteomes" id="UP000023152">
    <property type="component" value="Unassembled WGS sequence"/>
</dbReference>
<comment type="subcellular location">
    <subcellularLocation>
        <location evidence="1">Endomembrane system</location>
        <topology evidence="1">Multi-pass membrane protein</topology>
    </subcellularLocation>
</comment>
<dbReference type="OMA" id="ITEMSGA"/>
<dbReference type="EC" id="7.1.3.1" evidence="2"/>
<dbReference type="AlphaFoldDB" id="X6MBL1"/>
<accession>X6MBL1</accession>
<feature type="transmembrane region" description="Helical" evidence="10">
    <location>
        <begin position="549"/>
        <end position="570"/>
    </location>
</feature>
<evidence type="ECO:0000313" key="12">
    <source>
        <dbReference type="Proteomes" id="UP000023152"/>
    </source>
</evidence>
<dbReference type="EMBL" id="ASPP01023485">
    <property type="protein sequence ID" value="ETO10415.1"/>
    <property type="molecule type" value="Genomic_DNA"/>
</dbReference>
<feature type="transmembrane region" description="Helical" evidence="10">
    <location>
        <begin position="185"/>
        <end position="211"/>
    </location>
</feature>
<keyword evidence="8" id="KW-0406">Ion transport</keyword>
<evidence type="ECO:0000256" key="1">
    <source>
        <dbReference type="ARBA" id="ARBA00004127"/>
    </source>
</evidence>
<feature type="transmembrane region" description="Helical" evidence="10">
    <location>
        <begin position="100"/>
        <end position="121"/>
    </location>
</feature>
<keyword evidence="7 10" id="KW-1133">Transmembrane helix</keyword>
<feature type="transmembrane region" description="Helical" evidence="10">
    <location>
        <begin position="660"/>
        <end position="686"/>
    </location>
</feature>
<evidence type="ECO:0000313" key="11">
    <source>
        <dbReference type="EMBL" id="ETO10415.1"/>
    </source>
</evidence>
<evidence type="ECO:0000256" key="2">
    <source>
        <dbReference type="ARBA" id="ARBA00013242"/>
    </source>
</evidence>
<comment type="caution">
    <text evidence="11">The sequence shown here is derived from an EMBL/GenBank/DDBJ whole genome shotgun (WGS) entry which is preliminary data.</text>
</comment>
<dbReference type="PIRSF" id="PIRSF001265">
    <property type="entry name" value="H+-PPase"/>
    <property type="match status" value="1"/>
</dbReference>
<sequence>MLSQFERAHVLVSFKIVNIKIKTGQANSFEMGKSFRFQSSLKTKETRMRKVAKTKTANLHYGDSTQAKKIWCVSPKKKELILQVYNAINKGAHAFLHEEYRFVSIFVGIFSLVILILLGAVDDWSDAAFTVIAFIVGAATSILSGYVGMKIGVFANARTAYRWIWYNRVKCQESLSEGFKTSVKAAIVMGFCLCGFGLFNLYILCIIYQYSYYSDAFSNGGKTSAMFEAIAGYGLGGSFIALFGRVGGGIYTKAADVGADLVGKVEKGIPEDDPRNPDLFGSFAEASCAALVIASQTNQVQDDVNGTLVSVSYIWQDWGYVSFPLVVSAVGILVCFLTSFLATHIFPADKAEKIESTLKQQLLVSTILMTPTLLGLCYLCLPSDPIYEGRYVTNNDLNYVKGKKAHNWSVFICLASGLWAGLAIGYITEYFTSNQNAPVHEVAEACRTGAATNIIMGLALGYKSAIIPVLALAFAAFLSHELAGYYGISMAALGILSTLSIGLTIDAFGPISDNAGGIAEMCNMGKETRELTDSLDAAGNTTAAIGKGFAIGSASFVSLALFSGFVTVIQNRNKHALPSVDILQAFPFAGLLVGAMIPYWFSAMTMKSVGKAAFAMVQEVRRQFHENPGIMEGTSDPDYEQCVRISTDASLKEMFAPGALILLTPLIVGFFFGVQALAGVLAGALVSGVQMAVSASNTGGAWDNAKKYIEKGLGELGGKGSEAHKAAVVGDTVGDPLKDTSGPSLNIVMKLMAIISLVFARAFPTSSGGLLGDLWRAIN</sequence>
<keyword evidence="3" id="KW-0813">Transport</keyword>
<keyword evidence="4 10" id="KW-0812">Transmembrane</keyword>
<evidence type="ECO:0000256" key="8">
    <source>
        <dbReference type="ARBA" id="ARBA00023065"/>
    </source>
</evidence>
<dbReference type="InterPro" id="IPR004131">
    <property type="entry name" value="PPase-energised_H-pump"/>
</dbReference>
<feature type="transmembrane region" description="Helical" evidence="10">
    <location>
        <begin position="320"/>
        <end position="342"/>
    </location>
</feature>
<proteinExistence type="inferred from homology"/>
<reference evidence="11 12" key="1">
    <citation type="journal article" date="2013" name="Curr. Biol.">
        <title>The Genome of the Foraminiferan Reticulomyxa filosa.</title>
        <authorList>
            <person name="Glockner G."/>
            <person name="Hulsmann N."/>
            <person name="Schleicher M."/>
            <person name="Noegel A.A."/>
            <person name="Eichinger L."/>
            <person name="Gallinger C."/>
            <person name="Pawlowski J."/>
            <person name="Sierra R."/>
            <person name="Euteneuer U."/>
            <person name="Pillet L."/>
            <person name="Moustafa A."/>
            <person name="Platzer M."/>
            <person name="Groth M."/>
            <person name="Szafranski K."/>
            <person name="Schliwa M."/>
        </authorList>
    </citation>
    <scope>NUCLEOTIDE SEQUENCE [LARGE SCALE GENOMIC DNA]</scope>
</reference>
<dbReference type="Pfam" id="PF03030">
    <property type="entry name" value="H_PPase"/>
    <property type="match status" value="1"/>
</dbReference>
<dbReference type="NCBIfam" id="NF001960">
    <property type="entry name" value="PRK00733.3-5"/>
    <property type="match status" value="1"/>
</dbReference>
<protein>
    <recommendedName>
        <fullName evidence="2">H(+)-exporting diphosphatase</fullName>
        <ecNumber evidence="2">7.1.3.1</ecNumber>
    </recommendedName>
</protein>
<evidence type="ECO:0000256" key="3">
    <source>
        <dbReference type="ARBA" id="ARBA00022448"/>
    </source>
</evidence>
<feature type="transmembrane region" description="Helical" evidence="10">
    <location>
        <begin position="223"/>
        <end position="243"/>
    </location>
</feature>
<evidence type="ECO:0000256" key="5">
    <source>
        <dbReference type="ARBA" id="ARBA00022842"/>
    </source>
</evidence>